<feature type="domain" description="Phosphoribosyltransferase" evidence="1">
    <location>
        <begin position="2"/>
        <end position="156"/>
    </location>
</feature>
<dbReference type="AlphaFoldDB" id="A0A150WFR2"/>
<dbReference type="SUPFAM" id="SSF53271">
    <property type="entry name" value="PRTase-like"/>
    <property type="match status" value="1"/>
</dbReference>
<organism evidence="2 3">
    <name type="scientific">Bdellovibrio bacteriovorus</name>
    <dbReference type="NCBI Taxonomy" id="959"/>
    <lineage>
        <taxon>Bacteria</taxon>
        <taxon>Pseudomonadati</taxon>
        <taxon>Bdellovibrionota</taxon>
        <taxon>Bdellovibrionia</taxon>
        <taxon>Bdellovibrionales</taxon>
        <taxon>Pseudobdellovibrionaceae</taxon>
        <taxon>Bdellovibrio</taxon>
    </lineage>
</organism>
<sequence length="180" mass="20248">MPIAHELSHSLDIPYDVLIVRKIGHPENEEFGIGALTEGNFFLINPDIPAEFRPSETAVQKTIDKEKKELERRRQLYRGGRDLKELKGKTVYLVDDGLATGVTARIAAKYVQSKGANEVYLAVPAGSLRAAQEMREEIDDVLCPLETDAFAFVGQFYETFGQVSDEEVIQLLRLRQKTHS</sequence>
<gene>
    <name evidence="2" type="ORF">AZI85_06335</name>
</gene>
<dbReference type="InterPro" id="IPR000836">
    <property type="entry name" value="PRTase_dom"/>
</dbReference>
<proteinExistence type="predicted"/>
<dbReference type="Gene3D" id="3.30.1310.20">
    <property type="entry name" value="PRTase-like"/>
    <property type="match status" value="1"/>
</dbReference>
<name>A0A150WFR2_BDEBC</name>
<dbReference type="EMBL" id="LUKF01000016">
    <property type="protein sequence ID" value="KYG61832.1"/>
    <property type="molecule type" value="Genomic_DNA"/>
</dbReference>
<evidence type="ECO:0000313" key="3">
    <source>
        <dbReference type="Proteomes" id="UP000075391"/>
    </source>
</evidence>
<comment type="caution">
    <text evidence="2">The sequence shown here is derived from an EMBL/GenBank/DDBJ whole genome shotgun (WGS) entry which is preliminary data.</text>
</comment>
<evidence type="ECO:0000259" key="1">
    <source>
        <dbReference type="Pfam" id="PF00156"/>
    </source>
</evidence>
<evidence type="ECO:0000313" key="2">
    <source>
        <dbReference type="EMBL" id="KYG61832.1"/>
    </source>
</evidence>
<accession>A0A150WFR2</accession>
<dbReference type="Pfam" id="PF00156">
    <property type="entry name" value="Pribosyltran"/>
    <property type="match status" value="1"/>
</dbReference>
<dbReference type="CDD" id="cd06223">
    <property type="entry name" value="PRTases_typeI"/>
    <property type="match status" value="1"/>
</dbReference>
<dbReference type="Proteomes" id="UP000075391">
    <property type="component" value="Unassembled WGS sequence"/>
</dbReference>
<reference evidence="2 3" key="1">
    <citation type="submission" date="2016-03" db="EMBL/GenBank/DDBJ databases">
        <authorList>
            <person name="Ploux O."/>
        </authorList>
    </citation>
    <scope>NUCLEOTIDE SEQUENCE [LARGE SCALE GENOMIC DNA]</scope>
    <source>
        <strain evidence="2 3">BER2</strain>
    </source>
</reference>
<dbReference type="InterPro" id="IPR029057">
    <property type="entry name" value="PRTase-like"/>
</dbReference>
<protein>
    <recommendedName>
        <fullName evidence="1">Phosphoribosyltransferase domain-containing protein</fullName>
    </recommendedName>
</protein>
<dbReference type="Gene3D" id="3.40.50.2020">
    <property type="match status" value="1"/>
</dbReference>